<gene>
    <name evidence="2" type="ORF">SCOCK_10349</name>
</gene>
<keyword evidence="3" id="KW-1185">Reference proteome</keyword>
<protein>
    <submittedName>
        <fullName evidence="2">Uncharacterized protein</fullName>
    </submittedName>
</protein>
<reference evidence="2" key="1">
    <citation type="submission" date="2021-05" db="EMBL/GenBank/DDBJ databases">
        <authorList>
            <person name="Arsene-Ploetze F."/>
        </authorList>
    </citation>
    <scope>NUCLEOTIDE SEQUENCE</scope>
    <source>
        <strain evidence="2">DSM 42138</strain>
    </source>
</reference>
<evidence type="ECO:0000256" key="1">
    <source>
        <dbReference type="SAM" id="MobiDB-lite"/>
    </source>
</evidence>
<evidence type="ECO:0000313" key="2">
    <source>
        <dbReference type="EMBL" id="CAG6390881.1"/>
    </source>
</evidence>
<sequence>MTSTRITFPQLRALHLMGAGAPSGPGPPARRVRGRSSAGPRGHRIDKLAVILTREIYARQWRAGDDVENAFSRQQFLTEGRRVSLTSPRRQTLNAKEE</sequence>
<accession>A0A9W4GN25</accession>
<organism evidence="2 3">
    <name type="scientific">Actinacidiphila cocklensis</name>
    <dbReference type="NCBI Taxonomy" id="887465"/>
    <lineage>
        <taxon>Bacteria</taxon>
        <taxon>Bacillati</taxon>
        <taxon>Actinomycetota</taxon>
        <taxon>Actinomycetes</taxon>
        <taxon>Kitasatosporales</taxon>
        <taxon>Streptomycetaceae</taxon>
        <taxon>Actinacidiphila</taxon>
    </lineage>
</organism>
<comment type="caution">
    <text evidence="2">The sequence shown here is derived from an EMBL/GenBank/DDBJ whole genome shotgun (WGS) entry which is preliminary data.</text>
</comment>
<name>A0A9W4GN25_9ACTN</name>
<evidence type="ECO:0000313" key="3">
    <source>
        <dbReference type="Proteomes" id="UP001152519"/>
    </source>
</evidence>
<dbReference type="AlphaFoldDB" id="A0A9W4GN25"/>
<proteinExistence type="predicted"/>
<feature type="region of interest" description="Disordered" evidence="1">
    <location>
        <begin position="17"/>
        <end position="43"/>
    </location>
</feature>
<dbReference type="EMBL" id="CAJSLV010000001">
    <property type="protein sequence ID" value="CAG6390881.1"/>
    <property type="molecule type" value="Genomic_DNA"/>
</dbReference>
<dbReference type="Proteomes" id="UP001152519">
    <property type="component" value="Unassembled WGS sequence"/>
</dbReference>